<dbReference type="EMBL" id="HQ706034">
    <property type="protein sequence ID" value="ADX05701.1"/>
    <property type="molecule type" value="Genomic_DNA"/>
</dbReference>
<dbReference type="SUPFAM" id="SSF48208">
    <property type="entry name" value="Six-hairpin glycosidases"/>
    <property type="match status" value="1"/>
</dbReference>
<keyword evidence="1" id="KW-0378">Hydrolase</keyword>
<protein>
    <submittedName>
        <fullName evidence="6">Putative carbohydrate-active enzyme</fullName>
    </submittedName>
</protein>
<dbReference type="GO" id="GO:0000272">
    <property type="term" value="P:polysaccharide catabolic process"/>
    <property type="evidence" value="ECO:0007669"/>
    <property type="project" value="UniProtKB-KW"/>
</dbReference>
<dbReference type="NCBIfam" id="TIGR04183">
    <property type="entry name" value="Por_Secre_tail"/>
    <property type="match status" value="1"/>
</dbReference>
<dbReference type="InterPro" id="IPR012341">
    <property type="entry name" value="6hp_glycosidase-like_sf"/>
</dbReference>
<dbReference type="Gene3D" id="1.50.10.10">
    <property type="match status" value="1"/>
</dbReference>
<dbReference type="SUPFAM" id="SSF48726">
    <property type="entry name" value="Immunoglobulin"/>
    <property type="match status" value="1"/>
</dbReference>
<evidence type="ECO:0000256" key="1">
    <source>
        <dbReference type="ARBA" id="ARBA00022801"/>
    </source>
</evidence>
<accession>E9NSK6</accession>
<evidence type="ECO:0000259" key="5">
    <source>
        <dbReference type="PROSITE" id="PS50835"/>
    </source>
</evidence>
<keyword evidence="4" id="KW-0624">Polysaccharide degradation</keyword>
<reference evidence="6" key="1">
    <citation type="journal article" date="2011" name="Science">
        <title>Metagenomic discovery of biomass-degrading genes and genomes from cow rumen.</title>
        <authorList>
            <person name="Hess M."/>
            <person name="Sczyrba A."/>
            <person name="Egan R."/>
            <person name="Kim T.W."/>
            <person name="Chokhawala H."/>
            <person name="Schroth G."/>
            <person name="Luo S."/>
            <person name="Clark D.S."/>
            <person name="Chen F."/>
            <person name="Zhang T."/>
            <person name="Mackie R.I."/>
            <person name="Pennacchio L.A."/>
            <person name="Tringe S.G."/>
            <person name="Visel A."/>
            <person name="Woyke T."/>
            <person name="Wang Z."/>
            <person name="Rubin E.M."/>
        </authorList>
    </citation>
    <scope>NUCLEOTIDE SEQUENCE</scope>
</reference>
<proteinExistence type="predicted"/>
<feature type="domain" description="Ig-like" evidence="5">
    <location>
        <begin position="537"/>
        <end position="595"/>
    </location>
</feature>
<dbReference type="Pfam" id="PF19081">
    <property type="entry name" value="Ig_7"/>
    <property type="match status" value="1"/>
</dbReference>
<dbReference type="InterPro" id="IPR008928">
    <property type="entry name" value="6-hairpin_glycosidase_sf"/>
</dbReference>
<organism evidence="6">
    <name type="scientific">uncultured organism</name>
    <dbReference type="NCBI Taxonomy" id="155900"/>
    <lineage>
        <taxon>unclassified sequences</taxon>
        <taxon>environmental samples</taxon>
    </lineage>
</organism>
<dbReference type="InterPro" id="IPR026444">
    <property type="entry name" value="Secre_tail"/>
</dbReference>
<dbReference type="InterPro" id="IPR036179">
    <property type="entry name" value="Ig-like_dom_sf"/>
</dbReference>
<dbReference type="InterPro" id="IPR007110">
    <property type="entry name" value="Ig-like_dom"/>
</dbReference>
<evidence type="ECO:0000256" key="2">
    <source>
        <dbReference type="ARBA" id="ARBA00023277"/>
    </source>
</evidence>
<keyword evidence="2" id="KW-0119">Carbohydrate metabolism</keyword>
<evidence type="ECO:0000313" key="6">
    <source>
        <dbReference type="EMBL" id="ADX05701.1"/>
    </source>
</evidence>
<name>E9NSK6_9ZZZZ</name>
<sequence>MMKLKLTILTLICFLGNVSWVSAADLSFDKEQYQKALWMTARFYGAQRMGEGVNWLVADHEPNGVANGMSFSERNFVKGKSYLKDADGSYDLTGGWFDCGDFVLFGQTFFYSAYMLALGYSEFPEGYDDYYSFDYNGYVSSGDYTWEGKKGVPNGIPDILDEVKYATDFILKAVRDDNTFYYQKGDGDADHMVWCTSPVKSAMPKSQGGESDGSREIKKASGNVTSMAALGGAALAVMSRVYKKFDPVYAQKCLEKAKVAYEFVNGTSKGNTGGGTFYGAKPKYVPDMVILAAELYRATNDSKYLNNAESNCIWMDAQRDYNYNYTLCYNNTEDLAAYLMASIKESSYSEKAMAVMDFYVNSMYKPSSGYILRKPGHYDAQWGSLRYPANQAFTYGLYSKLVSDKELNPYSLATIEFIMGKNSSNMSFIVGFGNKYPVIPHHRNFFRYDGNNMSMVPIPDKNYKFIQLGFMVGGSGATLESASYSESLDNYQISEGGIDYNAGLVCALGYINSVVNPVNVNKFGHPSPDLGNAISLCGMRSVTLDSKVPADGKKTFTWYKDGQKVESSTSASSFTVTVSGEYVCEIDSAGEWTTSGSVVVMASLPEFEPIPDMELCNPSQIEMNFELQDVPASYQWYRNGEALKGATSPTYLITKGGEYVCEISASNCKSTGVSFKVTSLLPEAEDAVSDMNGNVTLTVKGDGEYEWYDQLEGGSPLATGSSYKTTISADKTFYVQDAGAMDIVVGPTQKDFTSTGVNWGNISANFKASKACSITSVYVHIEGNPYNQGETTVKAELGGAKKATFTSDPIQVSKGNQFVKVTFSNPIEIPAEGDYTLTFSSGAFAVSYYENMNKYSSFAHQGEPLTFTSAGDGKQGFPGIADWSVTTGSGCARAVVLAKYGKTSGVDDVENSLCTFYPNPVSDLLTVRLNTVRSASAQVFDLMGTVVAEKQLNSSDMTLDLRSLPTGIYVVRVIAGDSIYTERIVKE</sequence>
<dbReference type="InterPro" id="IPR013783">
    <property type="entry name" value="Ig-like_fold"/>
</dbReference>
<dbReference type="PANTHER" id="PTHR22298">
    <property type="entry name" value="ENDO-1,4-BETA-GLUCANASE"/>
    <property type="match status" value="1"/>
</dbReference>
<dbReference type="InterPro" id="IPR001701">
    <property type="entry name" value="Glyco_hydro_9"/>
</dbReference>
<dbReference type="AlphaFoldDB" id="E9NSK6"/>
<gene>
    <name evidence="6" type="ORF">SARM_0030</name>
</gene>
<dbReference type="GO" id="GO:0004553">
    <property type="term" value="F:hydrolase activity, hydrolyzing O-glycosyl compounds"/>
    <property type="evidence" value="ECO:0007669"/>
    <property type="project" value="InterPro"/>
</dbReference>
<evidence type="ECO:0000256" key="3">
    <source>
        <dbReference type="ARBA" id="ARBA00023295"/>
    </source>
</evidence>
<dbReference type="Gene3D" id="2.60.40.10">
    <property type="entry name" value="Immunoglobulins"/>
    <property type="match status" value="2"/>
</dbReference>
<dbReference type="Pfam" id="PF18962">
    <property type="entry name" value="Por_Secre_tail"/>
    <property type="match status" value="1"/>
</dbReference>
<keyword evidence="3" id="KW-0326">Glycosidase</keyword>
<dbReference type="PROSITE" id="PS50835">
    <property type="entry name" value="IG_LIKE"/>
    <property type="match status" value="1"/>
</dbReference>
<dbReference type="Pfam" id="PF00759">
    <property type="entry name" value="Glyco_hydro_9"/>
    <property type="match status" value="1"/>
</dbReference>
<evidence type="ECO:0000256" key="4">
    <source>
        <dbReference type="ARBA" id="ARBA00023326"/>
    </source>
</evidence>
<dbReference type="InterPro" id="IPR044023">
    <property type="entry name" value="Ig_7"/>
</dbReference>